<organism evidence="1 2">
    <name type="scientific">Nonomuraea zeae</name>
    <dbReference type="NCBI Taxonomy" id="1642303"/>
    <lineage>
        <taxon>Bacteria</taxon>
        <taxon>Bacillati</taxon>
        <taxon>Actinomycetota</taxon>
        <taxon>Actinomycetes</taxon>
        <taxon>Streptosporangiales</taxon>
        <taxon>Streptosporangiaceae</taxon>
        <taxon>Nonomuraea</taxon>
    </lineage>
</organism>
<dbReference type="Proteomes" id="UP000306628">
    <property type="component" value="Unassembled WGS sequence"/>
</dbReference>
<proteinExistence type="predicted"/>
<sequence length="183" mass="21180">MGLVLPERFSFDDWRQLGRQIHLITDSSVWWLGDWLVFGEECFPGRYKKAIEETSLEYQTLRNYAWVARRISMGRRRDKLSFQHHAEVAALDPAEQDLWLDLAEQHGWSRNRLRGELRSARGGRRDEAPVSSIVLKIPVEKEEVWKSAAMSANQSIDDWITMALDSAALRTLARKDSARTIPN</sequence>
<gene>
    <name evidence="1" type="ORF">ETD85_37300</name>
</gene>
<dbReference type="InterPro" id="IPR049735">
    <property type="entry name" value="NovE/LmbU-like"/>
</dbReference>
<keyword evidence="2" id="KW-1185">Reference proteome</keyword>
<accession>A0A5S4G699</accession>
<dbReference type="EMBL" id="VCKX01000153">
    <property type="protein sequence ID" value="TMR28024.1"/>
    <property type="molecule type" value="Genomic_DNA"/>
</dbReference>
<name>A0A5S4G699_9ACTN</name>
<dbReference type="AlphaFoldDB" id="A0A5S4G699"/>
<dbReference type="NCBIfam" id="NF038070">
    <property type="entry name" value="LmbU_fam_TF"/>
    <property type="match status" value="1"/>
</dbReference>
<evidence type="ECO:0000313" key="1">
    <source>
        <dbReference type="EMBL" id="TMR28024.1"/>
    </source>
</evidence>
<reference evidence="1 2" key="1">
    <citation type="submission" date="2019-05" db="EMBL/GenBank/DDBJ databases">
        <title>Draft genome sequence of Nonomuraea zeae DSM 100528.</title>
        <authorList>
            <person name="Saricaoglu S."/>
            <person name="Isik K."/>
        </authorList>
    </citation>
    <scope>NUCLEOTIDE SEQUENCE [LARGE SCALE GENOMIC DNA]</scope>
    <source>
        <strain evidence="1 2">DSM 100528</strain>
    </source>
</reference>
<protein>
    <recommendedName>
        <fullName evidence="3">LmbU</fullName>
    </recommendedName>
</protein>
<dbReference type="OrthoDB" id="3383999at2"/>
<evidence type="ECO:0000313" key="2">
    <source>
        <dbReference type="Proteomes" id="UP000306628"/>
    </source>
</evidence>
<comment type="caution">
    <text evidence="1">The sequence shown here is derived from an EMBL/GenBank/DDBJ whole genome shotgun (WGS) entry which is preliminary data.</text>
</comment>
<evidence type="ECO:0008006" key="3">
    <source>
        <dbReference type="Google" id="ProtNLM"/>
    </source>
</evidence>